<proteinExistence type="predicted"/>
<dbReference type="InterPro" id="IPR029063">
    <property type="entry name" value="SAM-dependent_MTases_sf"/>
</dbReference>
<reference evidence="2" key="2">
    <citation type="submission" date="2020-09" db="EMBL/GenBank/DDBJ databases">
        <authorList>
            <person name="Sun Q."/>
            <person name="Kim S."/>
        </authorList>
    </citation>
    <scope>NUCLEOTIDE SEQUENCE</scope>
    <source>
        <strain evidence="2">KCTC 22169</strain>
    </source>
</reference>
<gene>
    <name evidence="2" type="ORF">GCM10007392_04540</name>
</gene>
<dbReference type="Gene3D" id="3.40.50.150">
    <property type="entry name" value="Vaccinia Virus protein VP39"/>
    <property type="match status" value="1"/>
</dbReference>
<comment type="caution">
    <text evidence="2">The sequence shown here is derived from an EMBL/GenBank/DDBJ whole genome shotgun (WGS) entry which is preliminary data.</text>
</comment>
<keyword evidence="3" id="KW-1185">Reference proteome</keyword>
<dbReference type="PANTHER" id="PTHR43591">
    <property type="entry name" value="METHYLTRANSFERASE"/>
    <property type="match status" value="1"/>
</dbReference>
<protein>
    <submittedName>
        <fullName evidence="2">Ubiquinone/menaquinone biosynthesis methyltransferase</fullName>
    </submittedName>
</protein>
<dbReference type="GO" id="GO:0032259">
    <property type="term" value="P:methylation"/>
    <property type="evidence" value="ECO:0007669"/>
    <property type="project" value="UniProtKB-KW"/>
</dbReference>
<dbReference type="CDD" id="cd02440">
    <property type="entry name" value="AdoMet_MTases"/>
    <property type="match status" value="1"/>
</dbReference>
<keyword evidence="2" id="KW-0489">Methyltransferase</keyword>
<dbReference type="Pfam" id="PF08241">
    <property type="entry name" value="Methyltransf_11"/>
    <property type="match status" value="1"/>
</dbReference>
<dbReference type="PANTHER" id="PTHR43591:SF24">
    <property type="entry name" value="2-METHOXY-6-POLYPRENYL-1,4-BENZOQUINOL METHYLASE, MITOCHONDRIAL"/>
    <property type="match status" value="1"/>
</dbReference>
<dbReference type="Proteomes" id="UP000626148">
    <property type="component" value="Unassembled WGS sequence"/>
</dbReference>
<dbReference type="RefSeq" id="WP_189606855.1">
    <property type="nucleotide sequence ID" value="NZ_BMXR01000001.1"/>
</dbReference>
<dbReference type="InterPro" id="IPR013216">
    <property type="entry name" value="Methyltransf_11"/>
</dbReference>
<keyword evidence="2" id="KW-0830">Ubiquinone</keyword>
<organism evidence="2 3">
    <name type="scientific">Saccharospirillum salsuginis</name>
    <dbReference type="NCBI Taxonomy" id="418750"/>
    <lineage>
        <taxon>Bacteria</taxon>
        <taxon>Pseudomonadati</taxon>
        <taxon>Pseudomonadota</taxon>
        <taxon>Gammaproteobacteria</taxon>
        <taxon>Oceanospirillales</taxon>
        <taxon>Saccharospirillaceae</taxon>
        <taxon>Saccharospirillum</taxon>
    </lineage>
</organism>
<dbReference type="GO" id="GO:0008757">
    <property type="term" value="F:S-adenosylmethionine-dependent methyltransferase activity"/>
    <property type="evidence" value="ECO:0007669"/>
    <property type="project" value="InterPro"/>
</dbReference>
<evidence type="ECO:0000259" key="1">
    <source>
        <dbReference type="Pfam" id="PF08241"/>
    </source>
</evidence>
<name>A0A918N603_9GAMM</name>
<dbReference type="SUPFAM" id="SSF53335">
    <property type="entry name" value="S-adenosyl-L-methionine-dependent methyltransferases"/>
    <property type="match status" value="1"/>
</dbReference>
<reference evidence="2" key="1">
    <citation type="journal article" date="2014" name="Int. J. Syst. Evol. Microbiol.">
        <title>Complete genome sequence of Corynebacterium casei LMG S-19264T (=DSM 44701T), isolated from a smear-ripened cheese.</title>
        <authorList>
            <consortium name="US DOE Joint Genome Institute (JGI-PGF)"/>
            <person name="Walter F."/>
            <person name="Albersmeier A."/>
            <person name="Kalinowski J."/>
            <person name="Ruckert C."/>
        </authorList>
    </citation>
    <scope>NUCLEOTIDE SEQUENCE</scope>
    <source>
        <strain evidence="2">KCTC 22169</strain>
    </source>
</reference>
<dbReference type="EMBL" id="BMXR01000001">
    <property type="protein sequence ID" value="GGX40836.1"/>
    <property type="molecule type" value="Genomic_DNA"/>
</dbReference>
<evidence type="ECO:0000313" key="3">
    <source>
        <dbReference type="Proteomes" id="UP000626148"/>
    </source>
</evidence>
<accession>A0A918N603</accession>
<dbReference type="AlphaFoldDB" id="A0A918N603"/>
<feature type="domain" description="Methyltransferase type 11" evidence="1">
    <location>
        <begin position="39"/>
        <end position="132"/>
    </location>
</feature>
<evidence type="ECO:0000313" key="2">
    <source>
        <dbReference type="EMBL" id="GGX40836.1"/>
    </source>
</evidence>
<sequence length="260" mass="28330">MTTLSNAEIYDRRFVPALFGQWGPIVAAAAQVDAGHKVLDVACGTGALACAVNERVGPEGSVTGLDPNDEMLTVARSKQPDIEWQEGAAEELPFDDATFDAVVSQFGFMFFDNKEVALREMMRVLKPGGRLALAVCDGLDHSPGYAVLTELLHRLFGHDIANAFRAPFSCGDRDQLRDWFNKADIPDATLRRQDGRVHFDSVDDLVATERACAWTLGGLLNDAQFDRLKLAAGESLAPFIDANGQVTFTMPSLLVTARKQ</sequence>
<keyword evidence="2" id="KW-0808">Transferase</keyword>